<dbReference type="PANTHER" id="PTHR35293">
    <property type="entry name" value="EGG CELL-SECRETED PROTEIN 1.5"/>
    <property type="match status" value="1"/>
</dbReference>
<dbReference type="AlphaFoldDB" id="A0AAE1MUT9"/>
<evidence type="ECO:0000256" key="8">
    <source>
        <dbReference type="ARBA" id="ARBA00034484"/>
    </source>
</evidence>
<keyword evidence="4 9" id="KW-0732">Signal</keyword>
<dbReference type="InterPro" id="IPR044711">
    <property type="entry name" value="EC11-15"/>
</dbReference>
<evidence type="ECO:0000256" key="4">
    <source>
        <dbReference type="ARBA" id="ARBA00022729"/>
    </source>
</evidence>
<evidence type="ECO:0000313" key="11">
    <source>
        <dbReference type="EMBL" id="KAK4275516.1"/>
    </source>
</evidence>
<dbReference type="Pfam" id="PF05617">
    <property type="entry name" value="Prolamin_like"/>
    <property type="match status" value="1"/>
</dbReference>
<dbReference type="GO" id="GO:2000008">
    <property type="term" value="P:regulation of protein localization to cell surface"/>
    <property type="evidence" value="ECO:0007669"/>
    <property type="project" value="UniProtKB-ARBA"/>
</dbReference>
<reference evidence="11" key="1">
    <citation type="submission" date="2023-10" db="EMBL/GenBank/DDBJ databases">
        <title>Chromosome-level genome of the transformable northern wattle, Acacia crassicarpa.</title>
        <authorList>
            <person name="Massaro I."/>
            <person name="Sinha N.R."/>
            <person name="Poethig S."/>
            <person name="Leichty A.R."/>
        </authorList>
    </citation>
    <scope>NUCLEOTIDE SEQUENCE</scope>
    <source>
        <strain evidence="11">Acra3RX</strain>
        <tissue evidence="11">Leaf</tissue>
    </source>
</reference>
<dbReference type="GO" id="GO:0005576">
    <property type="term" value="C:extracellular region"/>
    <property type="evidence" value="ECO:0007669"/>
    <property type="project" value="UniProtKB-SubCell"/>
</dbReference>
<evidence type="ECO:0000256" key="5">
    <source>
        <dbReference type="ARBA" id="ARBA00023279"/>
    </source>
</evidence>
<evidence type="ECO:0000256" key="2">
    <source>
        <dbReference type="ARBA" id="ARBA00004613"/>
    </source>
</evidence>
<name>A0AAE1MUT9_9FABA</name>
<comment type="subcellular location">
    <subcellularLocation>
        <location evidence="1">Cytoplasmic vesicle</location>
    </subcellularLocation>
    <subcellularLocation>
        <location evidence="2">Secreted</location>
    </subcellularLocation>
</comment>
<evidence type="ECO:0000256" key="6">
    <source>
        <dbReference type="ARBA" id="ARBA00023329"/>
    </source>
</evidence>
<comment type="function">
    <text evidence="7">Involved in the regulation of gamete interactions during the double fertilization and to prevent multiple-pollen tube attraction; mediates the redistribution of the gamete fusogen HAP2/GCS1 to the cell surface after secretion upon sperm arrival.</text>
</comment>
<evidence type="ECO:0000256" key="3">
    <source>
        <dbReference type="ARBA" id="ARBA00022525"/>
    </source>
</evidence>
<evidence type="ECO:0000259" key="10">
    <source>
        <dbReference type="Pfam" id="PF05617"/>
    </source>
</evidence>
<dbReference type="Proteomes" id="UP001293593">
    <property type="component" value="Unassembled WGS sequence"/>
</dbReference>
<evidence type="ECO:0000256" key="9">
    <source>
        <dbReference type="SAM" id="SignalP"/>
    </source>
</evidence>
<evidence type="ECO:0000256" key="1">
    <source>
        <dbReference type="ARBA" id="ARBA00004541"/>
    </source>
</evidence>
<organism evidence="11 12">
    <name type="scientific">Acacia crassicarpa</name>
    <name type="common">northern wattle</name>
    <dbReference type="NCBI Taxonomy" id="499986"/>
    <lineage>
        <taxon>Eukaryota</taxon>
        <taxon>Viridiplantae</taxon>
        <taxon>Streptophyta</taxon>
        <taxon>Embryophyta</taxon>
        <taxon>Tracheophyta</taxon>
        <taxon>Spermatophyta</taxon>
        <taxon>Magnoliopsida</taxon>
        <taxon>eudicotyledons</taxon>
        <taxon>Gunneridae</taxon>
        <taxon>Pentapetalae</taxon>
        <taxon>rosids</taxon>
        <taxon>fabids</taxon>
        <taxon>Fabales</taxon>
        <taxon>Fabaceae</taxon>
        <taxon>Caesalpinioideae</taxon>
        <taxon>mimosoid clade</taxon>
        <taxon>Acacieae</taxon>
        <taxon>Acacia</taxon>
    </lineage>
</organism>
<feature type="chain" id="PRO_5042183038" description="Prolamin-like domain-containing protein" evidence="9">
    <location>
        <begin position="26"/>
        <end position="137"/>
    </location>
</feature>
<feature type="signal peptide" evidence="9">
    <location>
        <begin position="1"/>
        <end position="25"/>
    </location>
</feature>
<feature type="domain" description="Prolamin-like" evidence="10">
    <location>
        <begin position="54"/>
        <end position="119"/>
    </location>
</feature>
<keyword evidence="12" id="KW-1185">Reference proteome</keyword>
<dbReference type="GO" id="GO:0031410">
    <property type="term" value="C:cytoplasmic vesicle"/>
    <property type="evidence" value="ECO:0007669"/>
    <property type="project" value="UniProtKB-SubCell"/>
</dbReference>
<gene>
    <name evidence="11" type="ORF">QN277_018587</name>
</gene>
<dbReference type="InterPro" id="IPR008502">
    <property type="entry name" value="Prolamin-like"/>
</dbReference>
<keyword evidence="3" id="KW-0964">Secreted</keyword>
<protein>
    <recommendedName>
        <fullName evidence="10">Prolamin-like domain-containing protein</fullName>
    </recommendedName>
</protein>
<dbReference type="GO" id="GO:0009567">
    <property type="term" value="P:double fertilization forming a zygote and endosperm"/>
    <property type="evidence" value="ECO:0007669"/>
    <property type="project" value="InterPro"/>
</dbReference>
<dbReference type="GO" id="GO:0080155">
    <property type="term" value="P:regulation of double fertilization forming a zygote and endosperm"/>
    <property type="evidence" value="ECO:0007669"/>
    <property type="project" value="UniProtKB-ARBA"/>
</dbReference>
<proteinExistence type="inferred from homology"/>
<accession>A0AAE1MUT9</accession>
<sequence>MASSTNNSLFVIFIALIITATVGEARTLSDPPVASRHPTSSLRARLKLEAESTTCWDSLFELQACSGEVITFFVSGETYLGRGCCLAIKKVLGQDCWPNIMSSLGFTNEEGDILEGYCDESLHNSPPSLVQPKVRVP</sequence>
<keyword evidence="5" id="KW-0278">Fertilization</keyword>
<comment type="caution">
    <text evidence="11">The sequence shown here is derived from an EMBL/GenBank/DDBJ whole genome shotgun (WGS) entry which is preliminary data.</text>
</comment>
<dbReference type="PANTHER" id="PTHR35293:SF1">
    <property type="entry name" value="EGG CELL-SECRETED PROTEIN 1.5"/>
    <property type="match status" value="1"/>
</dbReference>
<evidence type="ECO:0000313" key="12">
    <source>
        <dbReference type="Proteomes" id="UP001293593"/>
    </source>
</evidence>
<comment type="similarity">
    <text evidence="8">Belongs to the plant egg cell-secreted peptide family.</text>
</comment>
<dbReference type="EMBL" id="JAWXYG010000004">
    <property type="protein sequence ID" value="KAK4275516.1"/>
    <property type="molecule type" value="Genomic_DNA"/>
</dbReference>
<keyword evidence="6" id="KW-0968">Cytoplasmic vesicle</keyword>
<evidence type="ECO:0000256" key="7">
    <source>
        <dbReference type="ARBA" id="ARBA00034457"/>
    </source>
</evidence>